<dbReference type="SUPFAM" id="SSF46689">
    <property type="entry name" value="Homeodomain-like"/>
    <property type="match status" value="1"/>
</dbReference>
<dbReference type="InterPro" id="IPR009057">
    <property type="entry name" value="Homeodomain-like_sf"/>
</dbReference>
<feature type="DNA-binding region" description="Homeobox" evidence="9">
    <location>
        <begin position="4"/>
        <end position="67"/>
    </location>
</feature>
<evidence type="ECO:0000256" key="3">
    <source>
        <dbReference type="ARBA" id="ARBA00023015"/>
    </source>
</evidence>
<dbReference type="CDD" id="cd08875">
    <property type="entry name" value="START_ArGLABRA2_like"/>
    <property type="match status" value="1"/>
</dbReference>
<dbReference type="SUPFAM" id="SSF55961">
    <property type="entry name" value="Bet v1-like"/>
    <property type="match status" value="1"/>
</dbReference>
<evidence type="ECO:0000256" key="4">
    <source>
        <dbReference type="ARBA" id="ARBA00023054"/>
    </source>
</evidence>
<keyword evidence="7" id="KW-0804">Transcription</keyword>
<feature type="domain" description="Homeobox" evidence="12">
    <location>
        <begin position="2"/>
        <end position="66"/>
    </location>
</feature>
<organism evidence="14 15">
    <name type="scientific">Nyssa sinensis</name>
    <dbReference type="NCBI Taxonomy" id="561372"/>
    <lineage>
        <taxon>Eukaryota</taxon>
        <taxon>Viridiplantae</taxon>
        <taxon>Streptophyta</taxon>
        <taxon>Embryophyta</taxon>
        <taxon>Tracheophyta</taxon>
        <taxon>Spermatophyta</taxon>
        <taxon>Magnoliopsida</taxon>
        <taxon>eudicotyledons</taxon>
        <taxon>Gunneridae</taxon>
        <taxon>Pentapetalae</taxon>
        <taxon>asterids</taxon>
        <taxon>Cornales</taxon>
        <taxon>Nyssaceae</taxon>
        <taxon>Nyssa</taxon>
    </lineage>
</organism>
<evidence type="ECO:0000256" key="10">
    <source>
        <dbReference type="RuleBase" id="RU000682"/>
    </source>
</evidence>
<dbReference type="PANTHER" id="PTHR45950">
    <property type="entry name" value="HOMEOBOX-LEUCINE ZIPPER PROTEIN ATHB-14"/>
    <property type="match status" value="1"/>
</dbReference>
<keyword evidence="15" id="KW-1185">Reference proteome</keyword>
<evidence type="ECO:0000256" key="9">
    <source>
        <dbReference type="PROSITE-ProRule" id="PRU00108"/>
    </source>
</evidence>
<comment type="subcellular location">
    <subcellularLocation>
        <location evidence="1 9 10">Nucleus</location>
    </subcellularLocation>
</comment>
<evidence type="ECO:0000256" key="1">
    <source>
        <dbReference type="ARBA" id="ARBA00004123"/>
    </source>
</evidence>
<evidence type="ECO:0008006" key="16">
    <source>
        <dbReference type="Google" id="ProtNLM"/>
    </source>
</evidence>
<evidence type="ECO:0000259" key="12">
    <source>
        <dbReference type="PROSITE" id="PS50071"/>
    </source>
</evidence>
<dbReference type="CDD" id="cd00086">
    <property type="entry name" value="homeodomain"/>
    <property type="match status" value="1"/>
</dbReference>
<evidence type="ECO:0000313" key="14">
    <source>
        <dbReference type="EMBL" id="KAA8525248.1"/>
    </source>
</evidence>
<keyword evidence="3" id="KW-0805">Transcription regulation</keyword>
<dbReference type="GO" id="GO:0003677">
    <property type="term" value="F:DNA binding"/>
    <property type="evidence" value="ECO:0007669"/>
    <property type="project" value="UniProtKB-UniRule"/>
</dbReference>
<name>A0A5J5A5L3_9ASTE</name>
<dbReference type="InterPro" id="IPR023393">
    <property type="entry name" value="START-like_dom_sf"/>
</dbReference>
<keyword evidence="4 11" id="KW-0175">Coiled coil</keyword>
<keyword evidence="6 9" id="KW-0371">Homeobox</keyword>
<proteinExistence type="inferred from homology"/>
<dbReference type="InterPro" id="IPR001356">
    <property type="entry name" value="HD"/>
</dbReference>
<accession>A0A5J5A5L3</accession>
<dbReference type="Gene3D" id="3.30.530.20">
    <property type="match status" value="1"/>
</dbReference>
<dbReference type="AlphaFoldDB" id="A0A5J5A5L3"/>
<comment type="similarity">
    <text evidence="2">Belongs to the HD-ZIP homeobox family. Class III subfamily.</text>
</comment>
<evidence type="ECO:0000256" key="6">
    <source>
        <dbReference type="ARBA" id="ARBA00023155"/>
    </source>
</evidence>
<dbReference type="FunFam" id="1.10.10.60:FF:000197">
    <property type="entry name" value="Homeobox-leucine zipper protein REVOLUTA"/>
    <property type="match status" value="1"/>
</dbReference>
<dbReference type="Gene3D" id="1.10.10.60">
    <property type="entry name" value="Homeodomain-like"/>
    <property type="match status" value="1"/>
</dbReference>
<evidence type="ECO:0000256" key="2">
    <source>
        <dbReference type="ARBA" id="ARBA00010338"/>
    </source>
</evidence>
<protein>
    <recommendedName>
        <fullName evidence="16">Homeobox domain-containing protein</fullName>
    </recommendedName>
</protein>
<dbReference type="GO" id="GO:0003700">
    <property type="term" value="F:DNA-binding transcription factor activity"/>
    <property type="evidence" value="ECO:0007669"/>
    <property type="project" value="InterPro"/>
</dbReference>
<sequence>MAMDNGKYVRYTPEQVEALERLYHECPKPSSLRRQQLIRECPILSNIEPKQIKVWFQNRRCREKQRKEASRLQAVNRKLSAMNKLLMEENDRLQKQVSHLVYENSYFRQQTQNATLATTDTSCESVVTSGQRQVTPQRPPQDASPAGLLSIAEETLTEFLSKATGTAVEWVQMPGMKPGPDSIGIVAISHGCTGVAARACGLVGLEPTRVAEILKDRPSWFRDCRSVDVLNVLSTGNGGTIELLYMQLYAPTTLASARDFWLLHYTSVLEDGSLVVCERSLNNTQNGPSMPPVQHFVRAEILPSGYLIRPCEGGGSIIHIVNHMNLEPSSVPEVLRPLYESSTLLAQRATMAALRQLRQISQEVSQPTVTGWGRRPAALRALSQRLSKGFNEAVNGFTVLCAKASMLIQNVPPAILLRFLREHRSEWADSGIDAYSAAAIKAGPCSLPASRAGSFGGQVILPLAHTIEHEEFMEVIKLENIGHYQGGHDYAWRYFPLATL</sequence>
<evidence type="ECO:0000259" key="13">
    <source>
        <dbReference type="PROSITE" id="PS50848"/>
    </source>
</evidence>
<dbReference type="InterPro" id="IPR044830">
    <property type="entry name" value="HD-Zip_III"/>
</dbReference>
<evidence type="ECO:0000256" key="11">
    <source>
        <dbReference type="SAM" id="Coils"/>
    </source>
</evidence>
<dbReference type="OrthoDB" id="1867783at2759"/>
<dbReference type="SMART" id="SM00389">
    <property type="entry name" value="HOX"/>
    <property type="match status" value="1"/>
</dbReference>
<dbReference type="CDD" id="cd14686">
    <property type="entry name" value="bZIP"/>
    <property type="match status" value="1"/>
</dbReference>
<dbReference type="GO" id="GO:0005634">
    <property type="term" value="C:nucleus"/>
    <property type="evidence" value="ECO:0007669"/>
    <property type="project" value="UniProtKB-SubCell"/>
</dbReference>
<evidence type="ECO:0000256" key="8">
    <source>
        <dbReference type="ARBA" id="ARBA00023242"/>
    </source>
</evidence>
<feature type="domain" description="START" evidence="13">
    <location>
        <begin position="141"/>
        <end position="369"/>
    </location>
</feature>
<gene>
    <name evidence="14" type="ORF">F0562_007103</name>
</gene>
<dbReference type="EMBL" id="CM018046">
    <property type="protein sequence ID" value="KAA8525248.1"/>
    <property type="molecule type" value="Genomic_DNA"/>
</dbReference>
<evidence type="ECO:0000256" key="7">
    <source>
        <dbReference type="ARBA" id="ARBA00023163"/>
    </source>
</evidence>
<reference evidence="14 15" key="1">
    <citation type="submission" date="2019-09" db="EMBL/GenBank/DDBJ databases">
        <title>A chromosome-level genome assembly of the Chinese tupelo Nyssa sinensis.</title>
        <authorList>
            <person name="Yang X."/>
            <person name="Kang M."/>
            <person name="Yang Y."/>
            <person name="Xiong H."/>
            <person name="Wang M."/>
            <person name="Zhang Z."/>
            <person name="Wang Z."/>
            <person name="Wu H."/>
            <person name="Ma T."/>
            <person name="Liu J."/>
            <person name="Xi Z."/>
        </authorList>
    </citation>
    <scope>NUCLEOTIDE SEQUENCE [LARGE SCALE GENOMIC DNA]</scope>
    <source>
        <strain evidence="14">J267</strain>
        <tissue evidence="14">Leaf</tissue>
    </source>
</reference>
<dbReference type="Pfam" id="PF00046">
    <property type="entry name" value="Homeodomain"/>
    <property type="match status" value="1"/>
</dbReference>
<dbReference type="GO" id="GO:0008289">
    <property type="term" value="F:lipid binding"/>
    <property type="evidence" value="ECO:0007669"/>
    <property type="project" value="InterPro"/>
</dbReference>
<dbReference type="SMART" id="SM00234">
    <property type="entry name" value="START"/>
    <property type="match status" value="1"/>
</dbReference>
<dbReference type="PANTHER" id="PTHR45950:SF6">
    <property type="entry name" value="HOMEOBOX-LEUCINE ZIPPER PROTEIN ATHB-8"/>
    <property type="match status" value="1"/>
</dbReference>
<keyword evidence="5 9" id="KW-0238">DNA-binding</keyword>
<dbReference type="Pfam" id="PF01852">
    <property type="entry name" value="START"/>
    <property type="match status" value="1"/>
</dbReference>
<evidence type="ECO:0000256" key="5">
    <source>
        <dbReference type="ARBA" id="ARBA00023125"/>
    </source>
</evidence>
<feature type="coiled-coil region" evidence="11">
    <location>
        <begin position="62"/>
        <end position="96"/>
    </location>
</feature>
<evidence type="ECO:0000313" key="15">
    <source>
        <dbReference type="Proteomes" id="UP000325577"/>
    </source>
</evidence>
<dbReference type="Proteomes" id="UP000325577">
    <property type="component" value="Linkage Group LG3"/>
</dbReference>
<dbReference type="PROSITE" id="PS50071">
    <property type="entry name" value="HOMEOBOX_2"/>
    <property type="match status" value="1"/>
</dbReference>
<dbReference type="InterPro" id="IPR002913">
    <property type="entry name" value="START_lipid-bd_dom"/>
</dbReference>
<keyword evidence="8 9" id="KW-0539">Nucleus</keyword>
<dbReference type="PROSITE" id="PS50848">
    <property type="entry name" value="START"/>
    <property type="match status" value="1"/>
</dbReference>